<reference evidence="1" key="2">
    <citation type="submission" date="2020-09" db="EMBL/GenBank/DDBJ databases">
        <authorList>
            <person name="Sun Q."/>
            <person name="Zhou Y."/>
        </authorList>
    </citation>
    <scope>NUCLEOTIDE SEQUENCE</scope>
    <source>
        <strain evidence="1">CGMCC 1.16134</strain>
    </source>
</reference>
<evidence type="ECO:0000313" key="2">
    <source>
        <dbReference type="Proteomes" id="UP000637643"/>
    </source>
</evidence>
<dbReference type="AlphaFoldDB" id="A0A917BW13"/>
<sequence>MYSVFPALACAASIYMCGKTDAMPLETIFLLSGGLRFKLWCVISQNEQTWGEAIIRTLLSLVQEEEIGEFIDTGITRQLAP</sequence>
<organism evidence="1 2">
    <name type="scientific">Paenibacillus albidus</name>
    <dbReference type="NCBI Taxonomy" id="2041023"/>
    <lineage>
        <taxon>Bacteria</taxon>
        <taxon>Bacillati</taxon>
        <taxon>Bacillota</taxon>
        <taxon>Bacilli</taxon>
        <taxon>Bacillales</taxon>
        <taxon>Paenibacillaceae</taxon>
        <taxon>Paenibacillus</taxon>
    </lineage>
</organism>
<gene>
    <name evidence="1" type="ORF">GCM10010912_02660</name>
</gene>
<comment type="caution">
    <text evidence="1">The sequence shown here is derived from an EMBL/GenBank/DDBJ whole genome shotgun (WGS) entry which is preliminary data.</text>
</comment>
<evidence type="ECO:0000313" key="1">
    <source>
        <dbReference type="EMBL" id="GGF60907.1"/>
    </source>
</evidence>
<keyword evidence="2" id="KW-1185">Reference proteome</keyword>
<reference evidence="1" key="1">
    <citation type="journal article" date="2014" name="Int. J. Syst. Evol. Microbiol.">
        <title>Complete genome sequence of Corynebacterium casei LMG S-19264T (=DSM 44701T), isolated from a smear-ripened cheese.</title>
        <authorList>
            <consortium name="US DOE Joint Genome Institute (JGI-PGF)"/>
            <person name="Walter F."/>
            <person name="Albersmeier A."/>
            <person name="Kalinowski J."/>
            <person name="Ruckert C."/>
        </authorList>
    </citation>
    <scope>NUCLEOTIDE SEQUENCE</scope>
    <source>
        <strain evidence="1">CGMCC 1.16134</strain>
    </source>
</reference>
<proteinExistence type="predicted"/>
<dbReference type="EMBL" id="BMKR01000001">
    <property type="protein sequence ID" value="GGF60907.1"/>
    <property type="molecule type" value="Genomic_DNA"/>
</dbReference>
<accession>A0A917BW13</accession>
<protein>
    <submittedName>
        <fullName evidence="1">Uncharacterized protein</fullName>
    </submittedName>
</protein>
<dbReference type="Proteomes" id="UP000637643">
    <property type="component" value="Unassembled WGS sequence"/>
</dbReference>
<name>A0A917BW13_9BACL</name>